<dbReference type="PANTHER" id="PTHR46082:SF6">
    <property type="entry name" value="AAA+ ATPASE DOMAIN-CONTAINING PROTEIN-RELATED"/>
    <property type="match status" value="1"/>
</dbReference>
<reference evidence="1" key="2">
    <citation type="submission" date="2024-10" db="UniProtKB">
        <authorList>
            <consortium name="EnsemblProtists"/>
        </authorList>
    </citation>
    <scope>IDENTIFICATION</scope>
</reference>
<evidence type="ECO:0008006" key="3">
    <source>
        <dbReference type="Google" id="ProtNLM"/>
    </source>
</evidence>
<dbReference type="STRING" id="2903.R1BIC6"/>
<dbReference type="KEGG" id="ehx:EMIHUDRAFT_198023"/>
<dbReference type="InterPro" id="IPR053137">
    <property type="entry name" value="NLR-like"/>
</dbReference>
<dbReference type="Pfam" id="PF13374">
    <property type="entry name" value="TPR_10"/>
    <property type="match status" value="2"/>
</dbReference>
<organism evidence="1 2">
    <name type="scientific">Emiliania huxleyi (strain CCMP1516)</name>
    <dbReference type="NCBI Taxonomy" id="280463"/>
    <lineage>
        <taxon>Eukaryota</taxon>
        <taxon>Haptista</taxon>
        <taxon>Haptophyta</taxon>
        <taxon>Prymnesiophyceae</taxon>
        <taxon>Isochrysidales</taxon>
        <taxon>Noelaerhabdaceae</taxon>
        <taxon>Emiliania</taxon>
    </lineage>
</organism>
<dbReference type="SUPFAM" id="SSF48452">
    <property type="entry name" value="TPR-like"/>
    <property type="match status" value="1"/>
</dbReference>
<evidence type="ECO:0000313" key="2">
    <source>
        <dbReference type="Proteomes" id="UP000013827"/>
    </source>
</evidence>
<dbReference type="Gene3D" id="1.25.40.10">
    <property type="entry name" value="Tetratricopeptide repeat domain"/>
    <property type="match status" value="2"/>
</dbReference>
<dbReference type="PANTHER" id="PTHR46082">
    <property type="entry name" value="ATP/GTP-BINDING PROTEIN-RELATED"/>
    <property type="match status" value="1"/>
</dbReference>
<dbReference type="Proteomes" id="UP000013827">
    <property type="component" value="Unassembled WGS sequence"/>
</dbReference>
<proteinExistence type="predicted"/>
<evidence type="ECO:0000313" key="1">
    <source>
        <dbReference type="EnsemblProtists" id="EOD09538"/>
    </source>
</evidence>
<dbReference type="PaxDb" id="2903-EOD09538"/>
<name>A0A0D3IE53_EMIH1</name>
<keyword evidence="2" id="KW-1185">Reference proteome</keyword>
<dbReference type="EnsemblProtists" id="EOD09538">
    <property type="protein sequence ID" value="EOD09538"/>
    <property type="gene ID" value="EMIHUDRAFT_198023"/>
</dbReference>
<dbReference type="RefSeq" id="XP_005761967.1">
    <property type="nucleotide sequence ID" value="XM_005761910.1"/>
</dbReference>
<dbReference type="GeneID" id="17255674"/>
<protein>
    <recommendedName>
        <fullName evidence="3">Kinesin light chain</fullName>
    </recommendedName>
</protein>
<accession>A0A0D3IE53</accession>
<sequence>MSSEQQEAFETALLEDFASIAKKLSEVDVRKAECRNPKDTEQILGELEREVGLTECNKAVFGLLRGALPLAGQGRAALERVEAAERATSALINQLGALLKSQGDLDGAEALYREALEAKRETLGKKGDLDGAEALYREALEAKRETLGYRHPSTLQSISNLGALLKAKGCAGGEG</sequence>
<reference evidence="2" key="1">
    <citation type="journal article" date="2013" name="Nature">
        <title>Pan genome of the phytoplankton Emiliania underpins its global distribution.</title>
        <authorList>
            <person name="Read B.A."/>
            <person name="Kegel J."/>
            <person name="Klute M.J."/>
            <person name="Kuo A."/>
            <person name="Lefebvre S.C."/>
            <person name="Maumus F."/>
            <person name="Mayer C."/>
            <person name="Miller J."/>
            <person name="Monier A."/>
            <person name="Salamov A."/>
            <person name="Young J."/>
            <person name="Aguilar M."/>
            <person name="Claverie J.M."/>
            <person name="Frickenhaus S."/>
            <person name="Gonzalez K."/>
            <person name="Herman E.K."/>
            <person name="Lin Y.C."/>
            <person name="Napier J."/>
            <person name="Ogata H."/>
            <person name="Sarno A.F."/>
            <person name="Shmutz J."/>
            <person name="Schroeder D."/>
            <person name="de Vargas C."/>
            <person name="Verret F."/>
            <person name="von Dassow P."/>
            <person name="Valentin K."/>
            <person name="Van de Peer Y."/>
            <person name="Wheeler G."/>
            <person name="Dacks J.B."/>
            <person name="Delwiche C.F."/>
            <person name="Dyhrman S.T."/>
            <person name="Glockner G."/>
            <person name="John U."/>
            <person name="Richards T."/>
            <person name="Worden A.Z."/>
            <person name="Zhang X."/>
            <person name="Grigoriev I.V."/>
            <person name="Allen A.E."/>
            <person name="Bidle K."/>
            <person name="Borodovsky M."/>
            <person name="Bowler C."/>
            <person name="Brownlee C."/>
            <person name="Cock J.M."/>
            <person name="Elias M."/>
            <person name="Gladyshev V.N."/>
            <person name="Groth M."/>
            <person name="Guda C."/>
            <person name="Hadaegh A."/>
            <person name="Iglesias-Rodriguez M.D."/>
            <person name="Jenkins J."/>
            <person name="Jones B.M."/>
            <person name="Lawson T."/>
            <person name="Leese F."/>
            <person name="Lindquist E."/>
            <person name="Lobanov A."/>
            <person name="Lomsadze A."/>
            <person name="Malik S.B."/>
            <person name="Marsh M.E."/>
            <person name="Mackinder L."/>
            <person name="Mock T."/>
            <person name="Mueller-Roeber B."/>
            <person name="Pagarete A."/>
            <person name="Parker M."/>
            <person name="Probert I."/>
            <person name="Quesneville H."/>
            <person name="Raines C."/>
            <person name="Rensing S.A."/>
            <person name="Riano-Pachon D.M."/>
            <person name="Richier S."/>
            <person name="Rokitta S."/>
            <person name="Shiraiwa Y."/>
            <person name="Soanes D.M."/>
            <person name="van der Giezen M."/>
            <person name="Wahlund T.M."/>
            <person name="Williams B."/>
            <person name="Wilson W."/>
            <person name="Wolfe G."/>
            <person name="Wurch L.L."/>
        </authorList>
    </citation>
    <scope>NUCLEOTIDE SEQUENCE</scope>
</reference>
<dbReference type="AlphaFoldDB" id="A0A0D3IE53"/>
<dbReference type="HOGENOM" id="CLU_1535340_0_0_1"/>
<dbReference type="InterPro" id="IPR011990">
    <property type="entry name" value="TPR-like_helical_dom_sf"/>
</dbReference>